<comment type="caution">
    <text evidence="6">The sequence shown here is derived from an EMBL/GenBank/DDBJ whole genome shotgun (WGS) entry which is preliminary data.</text>
</comment>
<dbReference type="PROSITE" id="PS01180">
    <property type="entry name" value="CUB"/>
    <property type="match status" value="8"/>
</dbReference>
<dbReference type="SUPFAM" id="SSF49854">
    <property type="entry name" value="Spermadhesin, CUB domain"/>
    <property type="match status" value="8"/>
</dbReference>
<evidence type="ECO:0000313" key="6">
    <source>
        <dbReference type="EMBL" id="CAJ0588732.1"/>
    </source>
</evidence>
<feature type="domain" description="CUB" evidence="5">
    <location>
        <begin position="875"/>
        <end position="1009"/>
    </location>
</feature>
<reference evidence="6" key="1">
    <citation type="submission" date="2023-07" db="EMBL/GenBank/DDBJ databases">
        <authorList>
            <consortium name="CYATHOMIX"/>
        </authorList>
    </citation>
    <scope>NUCLEOTIDE SEQUENCE</scope>
    <source>
        <strain evidence="6">N/A</strain>
    </source>
</reference>
<feature type="domain" description="CUB" evidence="5">
    <location>
        <begin position="86"/>
        <end position="212"/>
    </location>
</feature>
<feature type="domain" description="CUB" evidence="5">
    <location>
        <begin position="213"/>
        <end position="339"/>
    </location>
</feature>
<keyword evidence="2 3" id="KW-1015">Disulfide bond</keyword>
<evidence type="ECO:0000259" key="5">
    <source>
        <dbReference type="PROSITE" id="PS01180"/>
    </source>
</evidence>
<accession>A0AA36DJD4</accession>
<evidence type="ECO:0000256" key="2">
    <source>
        <dbReference type="ARBA" id="ARBA00023157"/>
    </source>
</evidence>
<dbReference type="CDD" id="cd00041">
    <property type="entry name" value="CUB"/>
    <property type="match status" value="5"/>
</dbReference>
<dbReference type="Pfam" id="PF00431">
    <property type="entry name" value="CUB"/>
    <property type="match status" value="5"/>
</dbReference>
<evidence type="ECO:0000256" key="3">
    <source>
        <dbReference type="PROSITE-ProRule" id="PRU00059"/>
    </source>
</evidence>
<dbReference type="AlphaFoldDB" id="A0AA36DJD4"/>
<feature type="disulfide bond" evidence="3">
    <location>
        <begin position="213"/>
        <end position="240"/>
    </location>
</feature>
<feature type="domain" description="CUB" evidence="5">
    <location>
        <begin position="601"/>
        <end position="733"/>
    </location>
</feature>
<dbReference type="InterPro" id="IPR035914">
    <property type="entry name" value="Sperma_CUB_dom_sf"/>
</dbReference>
<keyword evidence="7" id="KW-1185">Reference proteome</keyword>
<dbReference type="Proteomes" id="UP001176961">
    <property type="component" value="Unassembled WGS sequence"/>
</dbReference>
<evidence type="ECO:0000256" key="4">
    <source>
        <dbReference type="SAM" id="Phobius"/>
    </source>
</evidence>
<dbReference type="PANTHER" id="PTHR24251">
    <property type="entry name" value="OVOCHYMASE-RELATED"/>
    <property type="match status" value="1"/>
</dbReference>
<dbReference type="Gene3D" id="2.60.120.290">
    <property type="entry name" value="Spermadhesin, CUB domain"/>
    <property type="match status" value="8"/>
</dbReference>
<feature type="domain" description="CUB" evidence="5">
    <location>
        <begin position="1"/>
        <end position="80"/>
    </location>
</feature>
<evidence type="ECO:0000313" key="7">
    <source>
        <dbReference type="Proteomes" id="UP001176961"/>
    </source>
</evidence>
<protein>
    <recommendedName>
        <fullName evidence="5">CUB domain-containing protein</fullName>
    </recommendedName>
</protein>
<feature type="domain" description="CUB" evidence="5">
    <location>
        <begin position="341"/>
        <end position="461"/>
    </location>
</feature>
<keyword evidence="4" id="KW-1133">Transmembrane helix</keyword>
<evidence type="ECO:0000256" key="1">
    <source>
        <dbReference type="ARBA" id="ARBA00022737"/>
    </source>
</evidence>
<name>A0AA36DJD4_CYLNA</name>
<dbReference type="EMBL" id="CATQJL010000001">
    <property type="protein sequence ID" value="CAJ0588732.1"/>
    <property type="molecule type" value="Genomic_DNA"/>
</dbReference>
<gene>
    <name evidence="6" type="ORF">CYNAS_LOCUS715</name>
</gene>
<dbReference type="FunFam" id="2.60.120.290:FF:000005">
    <property type="entry name" value="Procollagen C-endopeptidase enhancer 1"/>
    <property type="match status" value="2"/>
</dbReference>
<proteinExistence type="predicted"/>
<keyword evidence="1" id="KW-0677">Repeat</keyword>
<dbReference type="InterPro" id="IPR000859">
    <property type="entry name" value="CUB_dom"/>
</dbReference>
<keyword evidence="4" id="KW-0472">Membrane</keyword>
<feature type="domain" description="CUB" evidence="5">
    <location>
        <begin position="468"/>
        <end position="597"/>
    </location>
</feature>
<sequence length="1189" mass="133911">MDVEHNALCDADVLIVGEGPDNDVIHRYCNRERRYGNETEDELLKERFKVIKSKSRYLTLTWTTDFSSEYRGWRIDYEFIPEGSECGFTTHAMSGVVHSPGWPKDYGNDEECIWDIQVPLGYHIHLQFTHFDIAPSEDCAKDALIISQEHSSRAFAPIGDYFFLFEDEEAHAPLCGITLPKSFRSESNRIRLNFTSDESTTAAGFRAEWKAECGAVFRLSNGVVSSPNYPDHYPNVNQRCEYMIAPEGELDSVIALKLIDFDLSDSKMDYSRSPCASDYLEIRDITNNRVVIVYCGGDPLSKEPIAIKGAVGITFVTNQSYIHGAKKLQRGFQITYAIDKCGGNIELTEETGYFTTVTSPAFPLDYAHNLDCVWNVTAPQDRVLSVKYQQFELEASNECMFDSVELIDGVDLNGTSLGKVCGGLEQTPKGRLYTKTNNLLVHFVTDHTLNEGRFKIVITATLGEKSGCGGTLKATGDWKTLKPPLDAKGEYIHNLHCGWNIVGPEKTMLELQITKLDTEELEDIPGLEANHIHCVDTLSIYDGYKSFSPILASNLCEDTVGAKLPLTYHSSHRVAHVYFESDHSGTGTGFELLYRAIEPDCGDWLIATNEPQIHSYESKGTKDKRAGQTNQRCQWVIQSQSQVPIWIHFSTIHFPTTDGDCSDAYIEIRDVGLISKCQHPACARENSQRKTFRICGNTPFPPYISNTMAVQITTSAIISDTDGARFTMSYHLLDGCNRTIITQDVPSGRFTSPNFPNPYDHNSTCTTKLEAPAHKRILIVFRSFDFERGRISFYRTNGSRLALYNWRRRVFMRSCDFDFLKISEPGRNSTGPICGRGLPSTYFSWGNSVEVFMQTDHNMATEGYDLSYFTGKMHDDGTIDFAPSHDLQGAITNIGFPRGYNTSTKTSWTIMPPNGHGCLVELIALEIAKAPQGTDCLSQEEYLEIEISTGNPRDPNGGKGSFRVRSCSHEAPISLEMEPGAERYMKFTFKSDGITENDGTGFRLTWRCLNYEQLQVGHSEGCESDLFSLKCNCDFSYCNGDMKDFKKMWESSKNYKSTSEETRCLLKAYYVAYPTTTTPPSTTTEMTSEMPSTTTDLEEEMGKLQFSRKGPQTPQVEKQIIRKKYYKEEEEEEKAAERADTIMIIIFVCLCVIFVSLVVLAIVLILTGPKDPMTKRKIRGKRGKKKRKK</sequence>
<feature type="domain" description="CUB" evidence="5">
    <location>
        <begin position="736"/>
        <end position="871"/>
    </location>
</feature>
<dbReference type="SMART" id="SM00042">
    <property type="entry name" value="CUB"/>
    <property type="match status" value="7"/>
</dbReference>
<keyword evidence="4" id="KW-0812">Transmembrane</keyword>
<feature type="transmembrane region" description="Helical" evidence="4">
    <location>
        <begin position="1142"/>
        <end position="1167"/>
    </location>
</feature>
<organism evidence="6 7">
    <name type="scientific">Cylicocyclus nassatus</name>
    <name type="common">Nematode worm</name>
    <dbReference type="NCBI Taxonomy" id="53992"/>
    <lineage>
        <taxon>Eukaryota</taxon>
        <taxon>Metazoa</taxon>
        <taxon>Ecdysozoa</taxon>
        <taxon>Nematoda</taxon>
        <taxon>Chromadorea</taxon>
        <taxon>Rhabditida</taxon>
        <taxon>Rhabditina</taxon>
        <taxon>Rhabditomorpha</taxon>
        <taxon>Strongyloidea</taxon>
        <taxon>Strongylidae</taxon>
        <taxon>Cylicocyclus</taxon>
    </lineage>
</organism>
<dbReference type="PANTHER" id="PTHR24251:SF51">
    <property type="entry name" value="CUBILIN-LIKE"/>
    <property type="match status" value="1"/>
</dbReference>
<comment type="caution">
    <text evidence="3">Lacks conserved residue(s) required for the propagation of feature annotation.</text>
</comment>